<dbReference type="EMBL" id="WIBF01000002">
    <property type="protein sequence ID" value="MQQ07737.1"/>
    <property type="molecule type" value="Genomic_DNA"/>
</dbReference>
<keyword evidence="4" id="KW-1185">Reference proteome</keyword>
<dbReference type="RefSeq" id="WP_343032472.1">
    <property type="nucleotide sequence ID" value="NZ_WIBF01000002.1"/>
</dbReference>
<comment type="caution">
    <text evidence="3">The sequence shown here is derived from an EMBL/GenBank/DDBJ whole genome shotgun (WGS) entry which is preliminary data.</text>
</comment>
<protein>
    <submittedName>
        <fullName evidence="3">Cobalamin biosynthesis protein CbiX</fullName>
    </submittedName>
</protein>
<keyword evidence="2" id="KW-0456">Lyase</keyword>
<dbReference type="PANTHER" id="PTHR33542">
    <property type="entry name" value="SIROHYDROCHLORIN FERROCHELATASE, CHLOROPLASTIC"/>
    <property type="match status" value="1"/>
</dbReference>
<accession>A0A843YG06</accession>
<dbReference type="Pfam" id="PF01903">
    <property type="entry name" value="CbiX"/>
    <property type="match status" value="1"/>
</dbReference>
<dbReference type="PANTHER" id="PTHR33542:SF3">
    <property type="entry name" value="SIROHYDROCHLORIN FERROCHELATASE, CHLOROPLASTIC"/>
    <property type="match status" value="1"/>
</dbReference>
<gene>
    <name evidence="3" type="ORF">GFB49_04650</name>
</gene>
<dbReference type="InterPro" id="IPR002762">
    <property type="entry name" value="CbiX-like"/>
</dbReference>
<dbReference type="InterPro" id="IPR050963">
    <property type="entry name" value="Sirohydro_Cobaltochel/CbiX"/>
</dbReference>
<evidence type="ECO:0000256" key="2">
    <source>
        <dbReference type="ARBA" id="ARBA00023239"/>
    </source>
</evidence>
<reference evidence="3 4" key="1">
    <citation type="submission" date="2019-10" db="EMBL/GenBank/DDBJ databases">
        <title>Epibacterium sp. nov., isolated from seawater.</title>
        <authorList>
            <person name="Zhang X."/>
            <person name="Li N."/>
        </authorList>
    </citation>
    <scope>NUCLEOTIDE SEQUENCE [LARGE SCALE GENOMIC DNA]</scope>
    <source>
        <strain evidence="3 4">SM1979</strain>
    </source>
</reference>
<dbReference type="Gene3D" id="3.40.50.1400">
    <property type="match status" value="2"/>
</dbReference>
<sequence>MPTAILVSHGQPSAPEAPEAALAALARDVAAELPEWDIRSATLSTPGRLEDVARDGAMVFPFFMASGWFTTKVLPRRLGETKTRILQPFGLDPNLPALAADAVRDVIAQQSWSVADVSVLLAAHGSARGPHAAAAAFSFAKALSAALPGPRINCGFVEQAPRIRDAAAPLPGQSLCLPFFAQAGDHVRDDVPEALGQAAFQGIPLPVVGALPGVATLIAQGLRSARSDSSS</sequence>
<name>A0A843YG06_9RHOB</name>
<evidence type="ECO:0000256" key="1">
    <source>
        <dbReference type="ARBA" id="ARBA00022723"/>
    </source>
</evidence>
<organism evidence="3 4">
    <name type="scientific">Tritonibacter litoralis</name>
    <dbReference type="NCBI Taxonomy" id="2662264"/>
    <lineage>
        <taxon>Bacteria</taxon>
        <taxon>Pseudomonadati</taxon>
        <taxon>Pseudomonadota</taxon>
        <taxon>Alphaproteobacteria</taxon>
        <taxon>Rhodobacterales</taxon>
        <taxon>Paracoccaceae</taxon>
        <taxon>Tritonibacter</taxon>
    </lineage>
</organism>
<evidence type="ECO:0000313" key="4">
    <source>
        <dbReference type="Proteomes" id="UP000444174"/>
    </source>
</evidence>
<keyword evidence="1" id="KW-0479">Metal-binding</keyword>
<dbReference type="GO" id="GO:0016829">
    <property type="term" value="F:lyase activity"/>
    <property type="evidence" value="ECO:0007669"/>
    <property type="project" value="UniProtKB-KW"/>
</dbReference>
<proteinExistence type="predicted"/>
<dbReference type="AlphaFoldDB" id="A0A843YG06"/>
<evidence type="ECO:0000313" key="3">
    <source>
        <dbReference type="EMBL" id="MQQ07737.1"/>
    </source>
</evidence>
<dbReference type="Proteomes" id="UP000444174">
    <property type="component" value="Unassembled WGS sequence"/>
</dbReference>
<dbReference type="GO" id="GO:0046872">
    <property type="term" value="F:metal ion binding"/>
    <property type="evidence" value="ECO:0007669"/>
    <property type="project" value="UniProtKB-KW"/>
</dbReference>
<dbReference type="SUPFAM" id="SSF53800">
    <property type="entry name" value="Chelatase"/>
    <property type="match status" value="1"/>
</dbReference>